<name>A0A8H4QX11_9HELO</name>
<keyword evidence="1" id="KW-0732">Signal</keyword>
<evidence type="ECO:0000313" key="2">
    <source>
        <dbReference type="EMBL" id="KAF4618393.1"/>
    </source>
</evidence>
<sequence>MKSFISSIFAIAAILSVATAAPTPETVCGSARDIKLIGEGASDFYVINVPLNKKTSTGKFSLKLIRGIVTNSAVTATAPNHTLKVSRVIIPSDLKCTFIGIDEEKPHADPEVGADGQLGPPQIIESIFCTCK</sequence>
<feature type="signal peptide" evidence="1">
    <location>
        <begin position="1"/>
        <end position="20"/>
    </location>
</feature>
<dbReference type="OrthoDB" id="10568660at2759"/>
<dbReference type="Proteomes" id="UP000566819">
    <property type="component" value="Unassembled WGS sequence"/>
</dbReference>
<organism evidence="2 3">
    <name type="scientific">Cudoniella acicularis</name>
    <dbReference type="NCBI Taxonomy" id="354080"/>
    <lineage>
        <taxon>Eukaryota</taxon>
        <taxon>Fungi</taxon>
        <taxon>Dikarya</taxon>
        <taxon>Ascomycota</taxon>
        <taxon>Pezizomycotina</taxon>
        <taxon>Leotiomycetes</taxon>
        <taxon>Helotiales</taxon>
        <taxon>Tricladiaceae</taxon>
        <taxon>Cudoniella</taxon>
    </lineage>
</organism>
<evidence type="ECO:0000256" key="1">
    <source>
        <dbReference type="SAM" id="SignalP"/>
    </source>
</evidence>
<reference evidence="2 3" key="1">
    <citation type="submission" date="2020-03" db="EMBL/GenBank/DDBJ databases">
        <title>Draft Genome Sequence of Cudoniella acicularis.</title>
        <authorList>
            <person name="Buettner E."/>
            <person name="Kellner H."/>
        </authorList>
    </citation>
    <scope>NUCLEOTIDE SEQUENCE [LARGE SCALE GENOMIC DNA]</scope>
    <source>
        <strain evidence="2 3">DSM 108380</strain>
    </source>
</reference>
<proteinExistence type="predicted"/>
<protein>
    <submittedName>
        <fullName evidence="2">Uncharacterized protein</fullName>
    </submittedName>
</protein>
<feature type="chain" id="PRO_5034423924" evidence="1">
    <location>
        <begin position="21"/>
        <end position="132"/>
    </location>
</feature>
<dbReference type="EMBL" id="JAAMPI010002109">
    <property type="protein sequence ID" value="KAF4618393.1"/>
    <property type="molecule type" value="Genomic_DNA"/>
</dbReference>
<comment type="caution">
    <text evidence="2">The sequence shown here is derived from an EMBL/GenBank/DDBJ whole genome shotgun (WGS) entry which is preliminary data.</text>
</comment>
<dbReference type="AlphaFoldDB" id="A0A8H4QX11"/>
<gene>
    <name evidence="2" type="ORF">G7Y89_g14910</name>
</gene>
<keyword evidence="3" id="KW-1185">Reference proteome</keyword>
<evidence type="ECO:0000313" key="3">
    <source>
        <dbReference type="Proteomes" id="UP000566819"/>
    </source>
</evidence>
<accession>A0A8H4QX11</accession>